<comment type="caution">
    <text evidence="3">The sequence shown here is derived from an EMBL/GenBank/DDBJ whole genome shotgun (WGS) entry which is preliminary data.</text>
</comment>
<evidence type="ECO:0000313" key="4">
    <source>
        <dbReference type="Proteomes" id="UP001361570"/>
    </source>
</evidence>
<evidence type="ECO:0000256" key="1">
    <source>
        <dbReference type="ARBA" id="ARBA00022801"/>
    </source>
</evidence>
<reference evidence="3 4" key="1">
    <citation type="submission" date="2024-03" db="EMBL/GenBank/DDBJ databases">
        <title>Draft genome sequence of Klenkia sp. LSe6-5.</title>
        <authorList>
            <person name="Duangmal K."/>
            <person name="Chantavorakit T."/>
        </authorList>
    </citation>
    <scope>NUCLEOTIDE SEQUENCE [LARGE SCALE GENOMIC DNA]</scope>
    <source>
        <strain evidence="3 4">LSe6-5</strain>
    </source>
</reference>
<dbReference type="InterPro" id="IPR050266">
    <property type="entry name" value="AB_hydrolase_sf"/>
</dbReference>
<keyword evidence="4" id="KW-1185">Reference proteome</keyword>
<dbReference type="PANTHER" id="PTHR43798:SF31">
    <property type="entry name" value="AB HYDROLASE SUPERFAMILY PROTEIN YCLE"/>
    <property type="match status" value="1"/>
</dbReference>
<dbReference type="Gene3D" id="3.40.50.1820">
    <property type="entry name" value="alpha/beta hydrolase"/>
    <property type="match status" value="1"/>
</dbReference>
<protein>
    <submittedName>
        <fullName evidence="3">Alpha/beta hydrolase</fullName>
    </submittedName>
</protein>
<keyword evidence="1 3" id="KW-0378">Hydrolase</keyword>
<dbReference type="PRINTS" id="PR00111">
    <property type="entry name" value="ABHYDROLASE"/>
</dbReference>
<gene>
    <name evidence="3" type="ORF">TEK04_02560</name>
</gene>
<dbReference type="Pfam" id="PF12697">
    <property type="entry name" value="Abhydrolase_6"/>
    <property type="match status" value="1"/>
</dbReference>
<sequence length="248" mass="26431">MPEDVWTPVGLRSGRTVRVHHSEAGTGGRPIVLVHGLGMSGRSMVPALQVLGRERRTLAPDLPGYGRTRGGGRPLGIPGLADALVRWLDAAGLDEVDLVGHSMGAQVAAAAVLRAPGRAGHLVLVGPTRDPAARTWVGQAWRLLVDAPRERPALIPVAVRDYLRAGPLTMVAVLRHALRRPEEQAMGGVDVPTLVLRGSRDPVAGQRWCEDLVRRLPQGRLQVVPGAPHGLVFSAPEAFARAVLGFCR</sequence>
<dbReference type="PANTHER" id="PTHR43798">
    <property type="entry name" value="MONOACYLGLYCEROL LIPASE"/>
    <property type="match status" value="1"/>
</dbReference>
<organism evidence="3 4">
    <name type="scientific">Klenkia sesuvii</name>
    <dbReference type="NCBI Taxonomy" id="3103137"/>
    <lineage>
        <taxon>Bacteria</taxon>
        <taxon>Bacillati</taxon>
        <taxon>Actinomycetota</taxon>
        <taxon>Actinomycetes</taxon>
        <taxon>Geodermatophilales</taxon>
        <taxon>Geodermatophilaceae</taxon>
        <taxon>Klenkia</taxon>
    </lineage>
</organism>
<dbReference type="RefSeq" id="WP_336402738.1">
    <property type="nucleotide sequence ID" value="NZ_JBAPLU010000002.1"/>
</dbReference>
<evidence type="ECO:0000259" key="2">
    <source>
        <dbReference type="Pfam" id="PF12697"/>
    </source>
</evidence>
<evidence type="ECO:0000313" key="3">
    <source>
        <dbReference type="EMBL" id="MEI4270594.1"/>
    </source>
</evidence>
<dbReference type="InterPro" id="IPR000073">
    <property type="entry name" value="AB_hydrolase_1"/>
</dbReference>
<dbReference type="EMBL" id="JBAPLU010000002">
    <property type="protein sequence ID" value="MEI4270594.1"/>
    <property type="molecule type" value="Genomic_DNA"/>
</dbReference>
<dbReference type="Proteomes" id="UP001361570">
    <property type="component" value="Unassembled WGS sequence"/>
</dbReference>
<accession>A0ABU8DP56</accession>
<proteinExistence type="predicted"/>
<feature type="domain" description="AB hydrolase-1" evidence="2">
    <location>
        <begin position="31"/>
        <end position="242"/>
    </location>
</feature>
<dbReference type="SUPFAM" id="SSF53474">
    <property type="entry name" value="alpha/beta-Hydrolases"/>
    <property type="match status" value="1"/>
</dbReference>
<dbReference type="GO" id="GO:0016787">
    <property type="term" value="F:hydrolase activity"/>
    <property type="evidence" value="ECO:0007669"/>
    <property type="project" value="UniProtKB-KW"/>
</dbReference>
<dbReference type="InterPro" id="IPR029058">
    <property type="entry name" value="AB_hydrolase_fold"/>
</dbReference>
<name>A0ABU8DP56_9ACTN</name>